<organism evidence="2 3">
    <name type="scientific">Dothidotthia symphoricarpi CBS 119687</name>
    <dbReference type="NCBI Taxonomy" id="1392245"/>
    <lineage>
        <taxon>Eukaryota</taxon>
        <taxon>Fungi</taxon>
        <taxon>Dikarya</taxon>
        <taxon>Ascomycota</taxon>
        <taxon>Pezizomycotina</taxon>
        <taxon>Dothideomycetes</taxon>
        <taxon>Pleosporomycetidae</taxon>
        <taxon>Pleosporales</taxon>
        <taxon>Dothidotthiaceae</taxon>
        <taxon>Dothidotthia</taxon>
    </lineage>
</organism>
<proteinExistence type="predicted"/>
<sequence length="92" mass="10543">MSDARKFRRHTTAPHPMSWPLAKSCIHFLVSLFIIIMGFLANRLIDTQFGAKDAELSKQSRALDAMQEITKTTRRNGPALHVLLRRTHTDRT</sequence>
<reference evidence="2" key="1">
    <citation type="journal article" date="2020" name="Stud. Mycol.">
        <title>101 Dothideomycetes genomes: a test case for predicting lifestyles and emergence of pathogens.</title>
        <authorList>
            <person name="Haridas S."/>
            <person name="Albert R."/>
            <person name="Binder M."/>
            <person name="Bloem J."/>
            <person name="Labutti K."/>
            <person name="Salamov A."/>
            <person name="Andreopoulos B."/>
            <person name="Baker S."/>
            <person name="Barry K."/>
            <person name="Bills G."/>
            <person name="Bluhm B."/>
            <person name="Cannon C."/>
            <person name="Castanera R."/>
            <person name="Culley D."/>
            <person name="Daum C."/>
            <person name="Ezra D."/>
            <person name="Gonzalez J."/>
            <person name="Henrissat B."/>
            <person name="Kuo A."/>
            <person name="Liang C."/>
            <person name="Lipzen A."/>
            <person name="Lutzoni F."/>
            <person name="Magnuson J."/>
            <person name="Mondo S."/>
            <person name="Nolan M."/>
            <person name="Ohm R."/>
            <person name="Pangilinan J."/>
            <person name="Park H.-J."/>
            <person name="Ramirez L."/>
            <person name="Alfaro M."/>
            <person name="Sun H."/>
            <person name="Tritt A."/>
            <person name="Yoshinaga Y."/>
            <person name="Zwiers L.-H."/>
            <person name="Turgeon B."/>
            <person name="Goodwin S."/>
            <person name="Spatafora J."/>
            <person name="Crous P."/>
            <person name="Grigoriev I."/>
        </authorList>
    </citation>
    <scope>NUCLEOTIDE SEQUENCE</scope>
    <source>
        <strain evidence="2">CBS 119687</strain>
    </source>
</reference>
<evidence type="ECO:0000256" key="1">
    <source>
        <dbReference type="SAM" id="Phobius"/>
    </source>
</evidence>
<name>A0A6A6A6R7_9PLEO</name>
<feature type="transmembrane region" description="Helical" evidence="1">
    <location>
        <begin position="21"/>
        <end position="41"/>
    </location>
</feature>
<keyword evidence="1" id="KW-1133">Transmembrane helix</keyword>
<dbReference type="Proteomes" id="UP000799771">
    <property type="component" value="Unassembled WGS sequence"/>
</dbReference>
<gene>
    <name evidence="2" type="ORF">P153DRAFT_78230</name>
</gene>
<keyword evidence="1" id="KW-0812">Transmembrane</keyword>
<dbReference type="AlphaFoldDB" id="A0A6A6A6R7"/>
<evidence type="ECO:0000313" key="3">
    <source>
        <dbReference type="Proteomes" id="UP000799771"/>
    </source>
</evidence>
<keyword evidence="1" id="KW-0472">Membrane</keyword>
<protein>
    <submittedName>
        <fullName evidence="2">Uncharacterized protein</fullName>
    </submittedName>
</protein>
<evidence type="ECO:0000313" key="2">
    <source>
        <dbReference type="EMBL" id="KAF2126468.1"/>
    </source>
</evidence>
<keyword evidence="3" id="KW-1185">Reference proteome</keyword>
<accession>A0A6A6A6R7</accession>
<dbReference type="RefSeq" id="XP_033520860.1">
    <property type="nucleotide sequence ID" value="XM_033673395.1"/>
</dbReference>
<dbReference type="GeneID" id="54413827"/>
<dbReference type="EMBL" id="ML977513">
    <property type="protein sequence ID" value="KAF2126468.1"/>
    <property type="molecule type" value="Genomic_DNA"/>
</dbReference>